<evidence type="ECO:0000256" key="2">
    <source>
        <dbReference type="ARBA" id="ARBA00010989"/>
    </source>
</evidence>
<dbReference type="EMBL" id="JAUIRO010000008">
    <property type="protein sequence ID" value="KAK0703674.1"/>
    <property type="molecule type" value="Genomic_DNA"/>
</dbReference>
<comment type="similarity">
    <text evidence="2">Belongs to the MSOX/MTOX family.</text>
</comment>
<dbReference type="GO" id="GO:0050660">
    <property type="term" value="F:flavin adenine dinucleotide binding"/>
    <property type="evidence" value="ECO:0007669"/>
    <property type="project" value="InterPro"/>
</dbReference>
<dbReference type="PANTHER" id="PTHR10961">
    <property type="entry name" value="PEROXISOMAL SARCOSINE OXIDASE"/>
    <property type="match status" value="1"/>
</dbReference>
<dbReference type="AlphaFoldDB" id="A0AA39ZUA4"/>
<gene>
    <name evidence="7" type="ORF">B0T26DRAFT_864622</name>
</gene>
<dbReference type="Gene3D" id="3.50.50.60">
    <property type="entry name" value="FAD/NAD(P)-binding domain"/>
    <property type="match status" value="1"/>
</dbReference>
<evidence type="ECO:0000313" key="7">
    <source>
        <dbReference type="EMBL" id="KAK0703674.1"/>
    </source>
</evidence>
<dbReference type="InterPro" id="IPR006076">
    <property type="entry name" value="FAD-dep_OxRdtase"/>
</dbReference>
<protein>
    <submittedName>
        <fullName evidence="7">Sarcosine oxidase-like protein</fullName>
    </submittedName>
</protein>
<dbReference type="Pfam" id="PF01266">
    <property type="entry name" value="DAO"/>
    <property type="match status" value="1"/>
</dbReference>
<accession>A0AA39ZUA4</accession>
<dbReference type="SUPFAM" id="SSF51905">
    <property type="entry name" value="FAD/NAD(P)-binding domain"/>
    <property type="match status" value="1"/>
</dbReference>
<evidence type="ECO:0000259" key="6">
    <source>
        <dbReference type="Pfam" id="PF01266"/>
    </source>
</evidence>
<dbReference type="RefSeq" id="XP_060290533.1">
    <property type="nucleotide sequence ID" value="XM_060447792.1"/>
</dbReference>
<evidence type="ECO:0000256" key="3">
    <source>
        <dbReference type="ARBA" id="ARBA00022630"/>
    </source>
</evidence>
<dbReference type="InterPro" id="IPR045170">
    <property type="entry name" value="MTOX"/>
</dbReference>
<comment type="cofactor">
    <cofactor evidence="1">
        <name>FAD</name>
        <dbReference type="ChEBI" id="CHEBI:57692"/>
    </cofactor>
</comment>
<evidence type="ECO:0000256" key="4">
    <source>
        <dbReference type="ARBA" id="ARBA00022827"/>
    </source>
</evidence>
<keyword evidence="3" id="KW-0285">Flavoprotein</keyword>
<dbReference type="Proteomes" id="UP001172101">
    <property type="component" value="Unassembled WGS sequence"/>
</dbReference>
<evidence type="ECO:0000256" key="1">
    <source>
        <dbReference type="ARBA" id="ARBA00001974"/>
    </source>
</evidence>
<dbReference type="Gene3D" id="3.30.9.10">
    <property type="entry name" value="D-Amino Acid Oxidase, subunit A, domain 2"/>
    <property type="match status" value="1"/>
</dbReference>
<comment type="caution">
    <text evidence="7">The sequence shown here is derived from an EMBL/GenBank/DDBJ whole genome shotgun (WGS) entry which is preliminary data.</text>
</comment>
<reference evidence="7" key="1">
    <citation type="submission" date="2023-06" db="EMBL/GenBank/DDBJ databases">
        <title>Genome-scale phylogeny and comparative genomics of the fungal order Sordariales.</title>
        <authorList>
            <consortium name="Lawrence Berkeley National Laboratory"/>
            <person name="Hensen N."/>
            <person name="Bonometti L."/>
            <person name="Westerberg I."/>
            <person name="Brannstrom I.O."/>
            <person name="Guillou S."/>
            <person name="Cros-Aarteil S."/>
            <person name="Calhoun S."/>
            <person name="Haridas S."/>
            <person name="Kuo A."/>
            <person name="Mondo S."/>
            <person name="Pangilinan J."/>
            <person name="Riley R."/>
            <person name="LaButti K."/>
            <person name="Andreopoulos B."/>
            <person name="Lipzen A."/>
            <person name="Chen C."/>
            <person name="Yanf M."/>
            <person name="Daum C."/>
            <person name="Ng V."/>
            <person name="Clum A."/>
            <person name="Steindorff A."/>
            <person name="Ohm R."/>
            <person name="Martin F."/>
            <person name="Silar P."/>
            <person name="Natvig D."/>
            <person name="Lalanne C."/>
            <person name="Gautier V."/>
            <person name="Ament-velasquez S.L."/>
            <person name="Kruys A."/>
            <person name="Hutchinson M.I."/>
            <person name="Powell A.J."/>
            <person name="Barry K."/>
            <person name="Miller A.N."/>
            <person name="Grigoriev I.V."/>
            <person name="Debuchy R."/>
            <person name="Gladieux P."/>
            <person name="Thoren M.H."/>
            <person name="Johannesson H."/>
        </authorList>
    </citation>
    <scope>NUCLEOTIDE SEQUENCE</scope>
    <source>
        <strain evidence="7">SMH2392-1A</strain>
    </source>
</reference>
<dbReference type="GO" id="GO:0008115">
    <property type="term" value="F:sarcosine oxidase activity"/>
    <property type="evidence" value="ECO:0007669"/>
    <property type="project" value="TreeGrafter"/>
</dbReference>
<organism evidence="7 8">
    <name type="scientific">Lasiosphaeria miniovina</name>
    <dbReference type="NCBI Taxonomy" id="1954250"/>
    <lineage>
        <taxon>Eukaryota</taxon>
        <taxon>Fungi</taxon>
        <taxon>Dikarya</taxon>
        <taxon>Ascomycota</taxon>
        <taxon>Pezizomycotina</taxon>
        <taxon>Sordariomycetes</taxon>
        <taxon>Sordariomycetidae</taxon>
        <taxon>Sordariales</taxon>
        <taxon>Lasiosphaeriaceae</taxon>
        <taxon>Lasiosphaeria</taxon>
    </lineage>
</organism>
<dbReference type="GeneID" id="85331062"/>
<keyword evidence="4" id="KW-0274">FAD</keyword>
<sequence length="450" mass="49568">MEGQPSATGTFAIVGAGVFGLSTAFHLRRSHPDAKVFLIDRTRGDRSNRGAASSDFNKIIRADYGDSLYMRLALDAQEIWRADPVFSPYYHECGMLFAEEIGMGRASFDNYRDLGVDTNSEILSKEEALARFPVFQDANWSGAKENYFNPQSGWGEADEAMASFFKATCDTGVTFIEATAEKLILDSEGNCSGVATSEHGIKRIVYADRTILCVGAYTEQFLANTAPERSDLQVDGRLVAAAAIQCKAKYPPEQEETLKKAPVHFLGMWHTHGESIPPFKNRLKFNCEVSFTNMSAHDGLGREISVPPSAESQSAWSQDVPEGLKQEVANVVKNTYGSHVPGIKIESYRMCWDAVSPDQDFIIDCHPACQNLVIASAGSFHGWKFLPTIGEYVVKRLFGTLEEPLARKWAWNREHTGSACEMYEPTRDVKAIGPFKGWPKTGGVGDDAAA</sequence>
<dbReference type="InterPro" id="IPR036188">
    <property type="entry name" value="FAD/NAD-bd_sf"/>
</dbReference>
<proteinExistence type="inferred from homology"/>
<evidence type="ECO:0000313" key="8">
    <source>
        <dbReference type="Proteomes" id="UP001172101"/>
    </source>
</evidence>
<keyword evidence="5" id="KW-0560">Oxidoreductase</keyword>
<dbReference type="GO" id="GO:0051698">
    <property type="term" value="F:saccharopine oxidase activity"/>
    <property type="evidence" value="ECO:0007669"/>
    <property type="project" value="TreeGrafter"/>
</dbReference>
<dbReference type="PANTHER" id="PTHR10961:SF37">
    <property type="entry name" value="FAD DEPENDENT OXIDOREDUCTASE DOMAIN-CONTAINING PROTEIN"/>
    <property type="match status" value="1"/>
</dbReference>
<evidence type="ECO:0000256" key="5">
    <source>
        <dbReference type="ARBA" id="ARBA00023002"/>
    </source>
</evidence>
<name>A0AA39ZUA4_9PEZI</name>
<feature type="domain" description="FAD dependent oxidoreductase" evidence="6">
    <location>
        <begin position="12"/>
        <end position="395"/>
    </location>
</feature>
<keyword evidence="8" id="KW-1185">Reference proteome</keyword>